<dbReference type="Proteomes" id="UP000326396">
    <property type="component" value="Linkage Group LG18"/>
</dbReference>
<dbReference type="EMBL" id="SZYD01000010">
    <property type="protein sequence ID" value="KAD4982685.1"/>
    <property type="molecule type" value="Genomic_DNA"/>
</dbReference>
<organism evidence="1 2">
    <name type="scientific">Mikania micrantha</name>
    <name type="common">bitter vine</name>
    <dbReference type="NCBI Taxonomy" id="192012"/>
    <lineage>
        <taxon>Eukaryota</taxon>
        <taxon>Viridiplantae</taxon>
        <taxon>Streptophyta</taxon>
        <taxon>Embryophyta</taxon>
        <taxon>Tracheophyta</taxon>
        <taxon>Spermatophyta</taxon>
        <taxon>Magnoliopsida</taxon>
        <taxon>eudicotyledons</taxon>
        <taxon>Gunneridae</taxon>
        <taxon>Pentapetalae</taxon>
        <taxon>asterids</taxon>
        <taxon>campanulids</taxon>
        <taxon>Asterales</taxon>
        <taxon>Asteraceae</taxon>
        <taxon>Asteroideae</taxon>
        <taxon>Heliantheae alliance</taxon>
        <taxon>Eupatorieae</taxon>
        <taxon>Mikania</taxon>
    </lineage>
</organism>
<reference evidence="1 2" key="1">
    <citation type="submission" date="2019-05" db="EMBL/GenBank/DDBJ databases">
        <title>Mikania micrantha, genome provides insights into the molecular mechanism of rapid growth.</title>
        <authorList>
            <person name="Liu B."/>
        </authorList>
    </citation>
    <scope>NUCLEOTIDE SEQUENCE [LARGE SCALE GENOMIC DNA]</scope>
    <source>
        <strain evidence="1">NLD-2019</strain>
        <tissue evidence="1">Leaf</tissue>
    </source>
</reference>
<evidence type="ECO:0000313" key="1">
    <source>
        <dbReference type="EMBL" id="KAD4982685.1"/>
    </source>
</evidence>
<sequence>MEDEASPTDRTIVVADLDGGSGDRCEEMIARINKTTTTTTRLDVGKEDSGDSIRVGGSDRGWWYDERTRVV</sequence>
<name>A0A5N6NPL9_9ASTR</name>
<proteinExistence type="predicted"/>
<keyword evidence="2" id="KW-1185">Reference proteome</keyword>
<comment type="caution">
    <text evidence="1">The sequence shown here is derived from an EMBL/GenBank/DDBJ whole genome shotgun (WGS) entry which is preliminary data.</text>
</comment>
<dbReference type="AlphaFoldDB" id="A0A5N6NPL9"/>
<gene>
    <name evidence="1" type="ORF">E3N88_19356</name>
</gene>
<accession>A0A5N6NPL9</accession>
<protein>
    <submittedName>
        <fullName evidence="1">Uncharacterized protein</fullName>
    </submittedName>
</protein>
<evidence type="ECO:0000313" key="2">
    <source>
        <dbReference type="Proteomes" id="UP000326396"/>
    </source>
</evidence>